<keyword evidence="3" id="KW-0687">Ribonucleoprotein</keyword>
<evidence type="ECO:0000256" key="4">
    <source>
        <dbReference type="SAM" id="MobiDB-lite"/>
    </source>
</evidence>
<accession>A0A4P9A348</accession>
<organism evidence="5 6">
    <name type="scientific">Candidatus Nanosynbacter featherlites</name>
    <dbReference type="NCBI Taxonomy" id="2572088"/>
    <lineage>
        <taxon>Bacteria</taxon>
        <taxon>Candidatus Saccharimonadota</taxon>
        <taxon>Candidatus Saccharimonadia</taxon>
        <taxon>Candidatus Nanosynbacterales</taxon>
        <taxon>Candidatus Nanosynbacteraceae</taxon>
        <taxon>Candidatus Nanosynbacter</taxon>
    </lineage>
</organism>
<feature type="region of interest" description="Disordered" evidence="4">
    <location>
        <begin position="27"/>
        <end position="46"/>
    </location>
</feature>
<dbReference type="GO" id="GO:0005840">
    <property type="term" value="C:ribosome"/>
    <property type="evidence" value="ECO:0007669"/>
    <property type="project" value="UniProtKB-KW"/>
</dbReference>
<evidence type="ECO:0000256" key="2">
    <source>
        <dbReference type="ARBA" id="ARBA00022980"/>
    </source>
</evidence>
<sequence>MKVRASVRKISPDDVLVRRVGRKKGKRIARLRVINKKKPKNKQRQG</sequence>
<evidence type="ECO:0000256" key="1">
    <source>
        <dbReference type="ARBA" id="ARBA00007645"/>
    </source>
</evidence>
<evidence type="ECO:0000256" key="3">
    <source>
        <dbReference type="ARBA" id="ARBA00023274"/>
    </source>
</evidence>
<name>A0A4P9A348_9BACT</name>
<protein>
    <submittedName>
        <fullName evidence="5">50S ribosomal protein L36</fullName>
    </submittedName>
</protein>
<dbReference type="EMBL" id="CP040004">
    <property type="protein sequence ID" value="QCT42212.1"/>
    <property type="molecule type" value="Genomic_DNA"/>
</dbReference>
<dbReference type="Pfam" id="PF00444">
    <property type="entry name" value="Ribosomal_L36"/>
    <property type="match status" value="1"/>
</dbReference>
<dbReference type="InterPro" id="IPR035977">
    <property type="entry name" value="Ribosomal_bL36_sp"/>
</dbReference>
<dbReference type="Proteomes" id="UP000310639">
    <property type="component" value="Chromosome"/>
</dbReference>
<dbReference type="KEGG" id="nft:FBF37_01875"/>
<dbReference type="RefSeq" id="WP_138078948.1">
    <property type="nucleotide sequence ID" value="NZ_CP040004.1"/>
</dbReference>
<keyword evidence="6" id="KW-1185">Reference proteome</keyword>
<dbReference type="GO" id="GO:0003735">
    <property type="term" value="F:structural constituent of ribosome"/>
    <property type="evidence" value="ECO:0007669"/>
    <property type="project" value="InterPro"/>
</dbReference>
<evidence type="ECO:0000313" key="6">
    <source>
        <dbReference type="Proteomes" id="UP000310639"/>
    </source>
</evidence>
<gene>
    <name evidence="5" type="ORF">FBF37_01875</name>
</gene>
<keyword evidence="2 5" id="KW-0689">Ribosomal protein</keyword>
<evidence type="ECO:0000313" key="5">
    <source>
        <dbReference type="EMBL" id="QCT42212.1"/>
    </source>
</evidence>
<dbReference type="InterPro" id="IPR000473">
    <property type="entry name" value="Ribosomal_bL36"/>
</dbReference>
<comment type="similarity">
    <text evidence="1">Belongs to the bacterial ribosomal protein bL36 family.</text>
</comment>
<dbReference type="AlphaFoldDB" id="A0A4P9A348"/>
<proteinExistence type="inferred from homology"/>
<dbReference type="SUPFAM" id="SSF57840">
    <property type="entry name" value="Ribosomal protein L36"/>
    <property type="match status" value="1"/>
</dbReference>
<dbReference type="GO" id="GO:1990904">
    <property type="term" value="C:ribonucleoprotein complex"/>
    <property type="evidence" value="ECO:0007669"/>
    <property type="project" value="UniProtKB-KW"/>
</dbReference>
<reference evidence="5 6" key="1">
    <citation type="submission" date="2019-04" db="EMBL/GenBank/DDBJ databases">
        <title>Saccharibacteria TM7 genomes.</title>
        <authorList>
            <person name="Bor B."/>
            <person name="He X."/>
            <person name="Chen T."/>
            <person name="Dewhirst F.E."/>
        </authorList>
    </citation>
    <scope>NUCLEOTIDE SEQUENCE [LARGE SCALE GENOMIC DNA]</scope>
    <source>
        <strain evidence="5 6">BB001</strain>
    </source>
</reference>
<dbReference type="GO" id="GO:0006412">
    <property type="term" value="P:translation"/>
    <property type="evidence" value="ECO:0007669"/>
    <property type="project" value="InterPro"/>
</dbReference>